<organism evidence="1 2">
    <name type="scientific">Acorus calamus</name>
    <name type="common">Sweet flag</name>
    <dbReference type="NCBI Taxonomy" id="4465"/>
    <lineage>
        <taxon>Eukaryota</taxon>
        <taxon>Viridiplantae</taxon>
        <taxon>Streptophyta</taxon>
        <taxon>Embryophyta</taxon>
        <taxon>Tracheophyta</taxon>
        <taxon>Spermatophyta</taxon>
        <taxon>Magnoliopsida</taxon>
        <taxon>Liliopsida</taxon>
        <taxon>Acoraceae</taxon>
        <taxon>Acorus</taxon>
    </lineage>
</organism>
<dbReference type="EMBL" id="JAUJYO010000021">
    <property type="protein sequence ID" value="KAK1283254.1"/>
    <property type="molecule type" value="Genomic_DNA"/>
</dbReference>
<name>A0AAV9C3K4_ACOCL</name>
<comment type="caution">
    <text evidence="1">The sequence shown here is derived from an EMBL/GenBank/DDBJ whole genome shotgun (WGS) entry which is preliminary data.</text>
</comment>
<keyword evidence="2" id="KW-1185">Reference proteome</keyword>
<accession>A0AAV9C3K4</accession>
<protein>
    <submittedName>
        <fullName evidence="1">Uncharacterized protein</fullName>
    </submittedName>
</protein>
<reference evidence="1" key="1">
    <citation type="journal article" date="2023" name="Nat. Commun.">
        <title>Diploid and tetraploid genomes of Acorus and the evolution of monocots.</title>
        <authorList>
            <person name="Ma L."/>
            <person name="Liu K.W."/>
            <person name="Li Z."/>
            <person name="Hsiao Y.Y."/>
            <person name="Qi Y."/>
            <person name="Fu T."/>
            <person name="Tang G.D."/>
            <person name="Zhang D."/>
            <person name="Sun W.H."/>
            <person name="Liu D.K."/>
            <person name="Li Y."/>
            <person name="Chen G.Z."/>
            <person name="Liu X.D."/>
            <person name="Liao X.Y."/>
            <person name="Jiang Y.T."/>
            <person name="Yu X."/>
            <person name="Hao Y."/>
            <person name="Huang J."/>
            <person name="Zhao X.W."/>
            <person name="Ke S."/>
            <person name="Chen Y.Y."/>
            <person name="Wu W.L."/>
            <person name="Hsu J.L."/>
            <person name="Lin Y.F."/>
            <person name="Huang M.D."/>
            <person name="Li C.Y."/>
            <person name="Huang L."/>
            <person name="Wang Z.W."/>
            <person name="Zhao X."/>
            <person name="Zhong W.Y."/>
            <person name="Peng D.H."/>
            <person name="Ahmad S."/>
            <person name="Lan S."/>
            <person name="Zhang J.S."/>
            <person name="Tsai W.C."/>
            <person name="Van de Peer Y."/>
            <person name="Liu Z.J."/>
        </authorList>
    </citation>
    <scope>NUCLEOTIDE SEQUENCE</scope>
    <source>
        <strain evidence="1">CP</strain>
    </source>
</reference>
<dbReference type="AlphaFoldDB" id="A0AAV9C3K4"/>
<gene>
    <name evidence="1" type="ORF">QJS10_CPB21g00160</name>
</gene>
<dbReference type="Proteomes" id="UP001180020">
    <property type="component" value="Unassembled WGS sequence"/>
</dbReference>
<evidence type="ECO:0000313" key="2">
    <source>
        <dbReference type="Proteomes" id="UP001180020"/>
    </source>
</evidence>
<reference evidence="1" key="2">
    <citation type="submission" date="2023-06" db="EMBL/GenBank/DDBJ databases">
        <authorList>
            <person name="Ma L."/>
            <person name="Liu K.-W."/>
            <person name="Li Z."/>
            <person name="Hsiao Y.-Y."/>
            <person name="Qi Y."/>
            <person name="Fu T."/>
            <person name="Tang G."/>
            <person name="Zhang D."/>
            <person name="Sun W.-H."/>
            <person name="Liu D.-K."/>
            <person name="Li Y."/>
            <person name="Chen G.-Z."/>
            <person name="Liu X.-D."/>
            <person name="Liao X.-Y."/>
            <person name="Jiang Y.-T."/>
            <person name="Yu X."/>
            <person name="Hao Y."/>
            <person name="Huang J."/>
            <person name="Zhao X.-W."/>
            <person name="Ke S."/>
            <person name="Chen Y.-Y."/>
            <person name="Wu W.-L."/>
            <person name="Hsu J.-L."/>
            <person name="Lin Y.-F."/>
            <person name="Huang M.-D."/>
            <person name="Li C.-Y."/>
            <person name="Huang L."/>
            <person name="Wang Z.-W."/>
            <person name="Zhao X."/>
            <person name="Zhong W.-Y."/>
            <person name="Peng D.-H."/>
            <person name="Ahmad S."/>
            <person name="Lan S."/>
            <person name="Zhang J.-S."/>
            <person name="Tsai W.-C."/>
            <person name="Van De Peer Y."/>
            <person name="Liu Z.-J."/>
        </authorList>
    </citation>
    <scope>NUCLEOTIDE SEQUENCE</scope>
    <source>
        <strain evidence="1">CP</strain>
        <tissue evidence="1">Leaves</tissue>
    </source>
</reference>
<proteinExistence type="predicted"/>
<evidence type="ECO:0000313" key="1">
    <source>
        <dbReference type="EMBL" id="KAK1283254.1"/>
    </source>
</evidence>
<sequence>MGSNPGGVYLVSHQIGPKNKNPKVFFVTKFSNVNSRFPSGATDQLEEGAMNLRRGLHSNGLQMGTTPHANLLIRELSAIFLAA</sequence>